<feature type="transmembrane region" description="Helical" evidence="1">
    <location>
        <begin position="38"/>
        <end position="56"/>
    </location>
</feature>
<keyword evidence="1" id="KW-0812">Transmembrane</keyword>
<keyword evidence="1" id="KW-0472">Membrane</keyword>
<keyword evidence="1" id="KW-1133">Transmembrane helix</keyword>
<evidence type="ECO:0000313" key="2">
    <source>
        <dbReference type="EMBL" id="MCK9875669.1"/>
    </source>
</evidence>
<organism evidence="2 3">
    <name type="scientific">Frankia umida</name>
    <dbReference type="NCBI Taxonomy" id="573489"/>
    <lineage>
        <taxon>Bacteria</taxon>
        <taxon>Bacillati</taxon>
        <taxon>Actinomycetota</taxon>
        <taxon>Actinomycetes</taxon>
        <taxon>Frankiales</taxon>
        <taxon>Frankiaceae</taxon>
        <taxon>Frankia</taxon>
    </lineage>
</organism>
<feature type="transmembrane region" description="Helical" evidence="1">
    <location>
        <begin position="6"/>
        <end position="26"/>
    </location>
</feature>
<accession>A0ABT0JVV2</accession>
<keyword evidence="3" id="KW-1185">Reference proteome</keyword>
<dbReference type="InterPro" id="IPR046095">
    <property type="entry name" value="DUF6113"/>
</dbReference>
<proteinExistence type="predicted"/>
<evidence type="ECO:0000256" key="1">
    <source>
        <dbReference type="SAM" id="Phobius"/>
    </source>
</evidence>
<comment type="caution">
    <text evidence="2">The sequence shown here is derived from an EMBL/GenBank/DDBJ whole genome shotgun (WGS) entry which is preliminary data.</text>
</comment>
<protein>
    <submittedName>
        <fullName evidence="2">DUF6113 family protein</fullName>
    </submittedName>
</protein>
<dbReference type="Proteomes" id="UP001201873">
    <property type="component" value="Unassembled WGS sequence"/>
</dbReference>
<evidence type="ECO:0000313" key="3">
    <source>
        <dbReference type="Proteomes" id="UP001201873"/>
    </source>
</evidence>
<feature type="transmembrane region" description="Helical" evidence="1">
    <location>
        <begin position="62"/>
        <end position="81"/>
    </location>
</feature>
<name>A0ABT0JVV2_9ACTN</name>
<dbReference type="EMBL" id="JALKFT010000006">
    <property type="protein sequence ID" value="MCK9875669.1"/>
    <property type="molecule type" value="Genomic_DNA"/>
</dbReference>
<dbReference type="Pfam" id="PF19608">
    <property type="entry name" value="DUF6113"/>
    <property type="match status" value="1"/>
</dbReference>
<reference evidence="2 3" key="1">
    <citation type="submission" date="2022-04" db="EMBL/GenBank/DDBJ databases">
        <title>Genome diversity in the genus Frankia.</title>
        <authorList>
            <person name="Carlos-Shanley C."/>
            <person name="Hahn D."/>
        </authorList>
    </citation>
    <scope>NUCLEOTIDE SEQUENCE [LARGE SCALE GENOMIC DNA]</scope>
    <source>
        <strain evidence="2 3">Ag45/Mut15</strain>
    </source>
</reference>
<feature type="transmembrane region" description="Helical" evidence="1">
    <location>
        <begin position="93"/>
        <end position="113"/>
    </location>
</feature>
<gene>
    <name evidence="2" type="ORF">MXD59_07770</name>
</gene>
<sequence>MFLGGAYALGVGLGVGLGLYGVVFLADGPRPAGVPLSYGLGLAVLGNTAAALLLRWLTGTRLGPMTVLIGWTPVVLLLASTRPEGDLMLRATASAYAFLLLGGLCPVVVTVLGRARRGLTALPPPR</sequence>